<feature type="region of interest" description="Disordered" evidence="1">
    <location>
        <begin position="57"/>
        <end position="133"/>
    </location>
</feature>
<evidence type="ECO:0000313" key="3">
    <source>
        <dbReference type="Proteomes" id="UP000663888"/>
    </source>
</evidence>
<dbReference type="EMBL" id="CAJMWX010000861">
    <property type="protein sequence ID" value="CAE6436226.1"/>
    <property type="molecule type" value="Genomic_DNA"/>
</dbReference>
<evidence type="ECO:0000313" key="2">
    <source>
        <dbReference type="EMBL" id="CAE6436226.1"/>
    </source>
</evidence>
<protein>
    <submittedName>
        <fullName evidence="2">Uncharacterized protein</fullName>
    </submittedName>
</protein>
<comment type="caution">
    <text evidence="2">The sequence shown here is derived from an EMBL/GenBank/DDBJ whole genome shotgun (WGS) entry which is preliminary data.</text>
</comment>
<feature type="non-terminal residue" evidence="2">
    <location>
        <position position="1"/>
    </location>
</feature>
<gene>
    <name evidence="2" type="ORF">RDB_LOCUS42846</name>
</gene>
<sequence>MSDNVFKEYLKQKMKADPGFLEKMMAQAAAETVAEAQPSRKQTNCLYLCAPRRAGSANPRKLIRRQLPKTPEPELEPEPEPEPKLSKSPLDSNPPKKTLLENAKLGPTTEKAAGEGAKSVTKGGQPLSELVHI</sequence>
<evidence type="ECO:0000256" key="1">
    <source>
        <dbReference type="SAM" id="MobiDB-lite"/>
    </source>
</evidence>
<proteinExistence type="predicted"/>
<reference evidence="2" key="1">
    <citation type="submission" date="2021-01" db="EMBL/GenBank/DDBJ databases">
        <authorList>
            <person name="Kaushik A."/>
        </authorList>
    </citation>
    <scope>NUCLEOTIDE SEQUENCE</scope>
    <source>
        <strain evidence="2">AG4-R118</strain>
    </source>
</reference>
<dbReference type="AlphaFoldDB" id="A0A8H3AT84"/>
<dbReference type="Proteomes" id="UP000663888">
    <property type="component" value="Unassembled WGS sequence"/>
</dbReference>
<name>A0A8H3AT84_9AGAM</name>
<accession>A0A8H3AT84</accession>
<organism evidence="2 3">
    <name type="scientific">Rhizoctonia solani</name>
    <dbReference type="NCBI Taxonomy" id="456999"/>
    <lineage>
        <taxon>Eukaryota</taxon>
        <taxon>Fungi</taxon>
        <taxon>Dikarya</taxon>
        <taxon>Basidiomycota</taxon>
        <taxon>Agaricomycotina</taxon>
        <taxon>Agaricomycetes</taxon>
        <taxon>Cantharellales</taxon>
        <taxon>Ceratobasidiaceae</taxon>
        <taxon>Rhizoctonia</taxon>
    </lineage>
</organism>